<reference evidence="2" key="1">
    <citation type="submission" date="2015-10" db="EMBL/GenBank/DDBJ databases">
        <authorList>
            <person name="Gilbert D.G."/>
        </authorList>
    </citation>
    <scope>NUCLEOTIDE SEQUENCE</scope>
</reference>
<feature type="region of interest" description="Disordered" evidence="1">
    <location>
        <begin position="20"/>
        <end position="79"/>
    </location>
</feature>
<protein>
    <submittedName>
        <fullName evidence="2">Uncharacterized protein</fullName>
    </submittedName>
</protein>
<accession>A0A160TP04</accession>
<evidence type="ECO:0000256" key="1">
    <source>
        <dbReference type="SAM" id="MobiDB-lite"/>
    </source>
</evidence>
<dbReference type="AlphaFoldDB" id="A0A160TP04"/>
<name>A0A160TP04_9ZZZZ</name>
<proteinExistence type="predicted"/>
<organism evidence="2">
    <name type="scientific">hydrothermal vent metagenome</name>
    <dbReference type="NCBI Taxonomy" id="652676"/>
    <lineage>
        <taxon>unclassified sequences</taxon>
        <taxon>metagenomes</taxon>
        <taxon>ecological metagenomes</taxon>
    </lineage>
</organism>
<evidence type="ECO:0000313" key="2">
    <source>
        <dbReference type="EMBL" id="CUS46471.1"/>
    </source>
</evidence>
<gene>
    <name evidence="2" type="ORF">MGWOODY_Smn2326</name>
</gene>
<dbReference type="EMBL" id="CZQE01000367">
    <property type="protein sequence ID" value="CUS46471.1"/>
    <property type="molecule type" value="Genomic_DNA"/>
</dbReference>
<sequence>MIATASGLLAASVRATLQSGSTLSARPVGNSRRNRSSDPTITRAVARKAAATGRLRSTPRISSAAANPHTTAINAAPRAGERVEAEGAGRLAILPLFGRAQGRVKLLTG</sequence>
<feature type="compositionally biased region" description="Polar residues" evidence="1">
    <location>
        <begin position="59"/>
        <end position="73"/>
    </location>
</feature>